<evidence type="ECO:0000313" key="2">
    <source>
        <dbReference type="Proteomes" id="UP000483379"/>
    </source>
</evidence>
<protein>
    <submittedName>
        <fullName evidence="1">Uncharacterized protein</fullName>
    </submittedName>
</protein>
<organism evidence="1 2">
    <name type="scientific">Thiorhodococcus minor</name>
    <dbReference type="NCBI Taxonomy" id="57489"/>
    <lineage>
        <taxon>Bacteria</taxon>
        <taxon>Pseudomonadati</taxon>
        <taxon>Pseudomonadota</taxon>
        <taxon>Gammaproteobacteria</taxon>
        <taxon>Chromatiales</taxon>
        <taxon>Chromatiaceae</taxon>
        <taxon>Thiorhodococcus</taxon>
    </lineage>
</organism>
<evidence type="ECO:0000313" key="1">
    <source>
        <dbReference type="EMBL" id="NEV60940.1"/>
    </source>
</evidence>
<keyword evidence="2" id="KW-1185">Reference proteome</keyword>
<accession>A0A6M0JTR6</accession>
<dbReference type="Proteomes" id="UP000483379">
    <property type="component" value="Unassembled WGS sequence"/>
</dbReference>
<gene>
    <name evidence="1" type="ORF">G3446_03340</name>
</gene>
<reference evidence="1 2" key="1">
    <citation type="submission" date="2020-02" db="EMBL/GenBank/DDBJ databases">
        <title>Genome sequences of Thiorhodococcus mannitoliphagus and Thiorhodococcus minor, purple sulfur photosynthetic bacteria in the gammaproteobacterial family, Chromatiaceae.</title>
        <authorList>
            <person name="Aviles F.A."/>
            <person name="Meyer T.E."/>
            <person name="Kyndt J.A."/>
        </authorList>
    </citation>
    <scope>NUCLEOTIDE SEQUENCE [LARGE SCALE GENOMIC DNA]</scope>
    <source>
        <strain evidence="1 2">DSM 11518</strain>
    </source>
</reference>
<sequence>MQLKLAILAIVLVIAGVGSYVLFSSNEGVMEGAGAIVEGVGTAVETVGEGVEQAGEGIGLVTPEEKLKTKRVSEDCTSNAECKNNACGRIDAGSGALVCCPSGSIATYAGFDYCTQIADGRPCWSDVMCASGHCRDNKGGLQKGTCSQLARVGETCSVDSDCDNHACGRATAAENTSLTCCASGNTTRYAGYDYCASMADNSSCWSDAMCASGYCKGNAGGVQRGTCKSRGRVGAACSSNADCINNACARATAAEDTSLTCCASGDTRTYAGFDYCSSMRKGSTCWSDAMCASGTCKGNMGGLQRGTCT</sequence>
<name>A0A6M0JTR6_9GAMM</name>
<proteinExistence type="predicted"/>
<dbReference type="EMBL" id="JAAIJQ010000006">
    <property type="protein sequence ID" value="NEV60940.1"/>
    <property type="molecule type" value="Genomic_DNA"/>
</dbReference>
<dbReference type="AlphaFoldDB" id="A0A6M0JTR6"/>
<comment type="caution">
    <text evidence="1">The sequence shown here is derived from an EMBL/GenBank/DDBJ whole genome shotgun (WGS) entry which is preliminary data.</text>
</comment>
<dbReference type="RefSeq" id="WP_164450989.1">
    <property type="nucleotide sequence ID" value="NZ_JAAIJQ010000006.1"/>
</dbReference>